<dbReference type="AlphaFoldDB" id="A0A1H7C976"/>
<gene>
    <name evidence="5" type="ORF">SAMN05443287_10896</name>
</gene>
<dbReference type="InterPro" id="IPR036291">
    <property type="entry name" value="NAD(P)-bd_dom_sf"/>
</dbReference>
<dbReference type="PROSITE" id="PS00061">
    <property type="entry name" value="ADH_SHORT"/>
    <property type="match status" value="1"/>
</dbReference>
<dbReference type="Pfam" id="PF13561">
    <property type="entry name" value="adh_short_C2"/>
    <property type="match status" value="1"/>
</dbReference>
<comment type="similarity">
    <text evidence="1">Belongs to the short-chain dehydrogenases/reductases (SDR) family.</text>
</comment>
<dbReference type="SUPFAM" id="SSF51735">
    <property type="entry name" value="NAD(P)-binding Rossmann-fold domains"/>
    <property type="match status" value="1"/>
</dbReference>
<dbReference type="FunFam" id="3.40.50.720:FF:000084">
    <property type="entry name" value="Short-chain dehydrogenase reductase"/>
    <property type="match status" value="1"/>
</dbReference>
<reference evidence="6" key="1">
    <citation type="submission" date="2016-10" db="EMBL/GenBank/DDBJ databases">
        <authorList>
            <person name="Varghese N."/>
            <person name="Submissions S."/>
        </authorList>
    </citation>
    <scope>NUCLEOTIDE SEQUENCE [LARGE SCALE GENOMIC DNA]</scope>
    <source>
        <strain evidence="6">CGMCC 4.7038</strain>
    </source>
</reference>
<dbReference type="Proteomes" id="UP000198707">
    <property type="component" value="Unassembled WGS sequence"/>
</dbReference>
<accession>A0A1H7C976</accession>
<feature type="domain" description="Ketoreductase" evidence="4">
    <location>
        <begin position="7"/>
        <end position="183"/>
    </location>
</feature>
<keyword evidence="6" id="KW-1185">Reference proteome</keyword>
<dbReference type="GO" id="GO:0016491">
    <property type="term" value="F:oxidoreductase activity"/>
    <property type="evidence" value="ECO:0007669"/>
    <property type="project" value="UniProtKB-KW"/>
</dbReference>
<evidence type="ECO:0000256" key="3">
    <source>
        <dbReference type="ARBA" id="ARBA00023027"/>
    </source>
</evidence>
<dbReference type="InterPro" id="IPR002347">
    <property type="entry name" value="SDR_fam"/>
</dbReference>
<dbReference type="PANTHER" id="PTHR24321">
    <property type="entry name" value="DEHYDROGENASES, SHORT CHAIN"/>
    <property type="match status" value="1"/>
</dbReference>
<keyword evidence="2" id="KW-0560">Oxidoreductase</keyword>
<dbReference type="RefSeq" id="WP_092381640.1">
    <property type="nucleotide sequence ID" value="NZ_BOPI01000004.1"/>
</dbReference>
<proteinExistence type="inferred from homology"/>
<evidence type="ECO:0000256" key="1">
    <source>
        <dbReference type="ARBA" id="ARBA00006484"/>
    </source>
</evidence>
<evidence type="ECO:0000313" key="5">
    <source>
        <dbReference type="EMBL" id="SEJ82195.1"/>
    </source>
</evidence>
<evidence type="ECO:0000313" key="6">
    <source>
        <dbReference type="Proteomes" id="UP000198707"/>
    </source>
</evidence>
<dbReference type="Gene3D" id="3.40.50.720">
    <property type="entry name" value="NAD(P)-binding Rossmann-like Domain"/>
    <property type="match status" value="1"/>
</dbReference>
<dbReference type="InterPro" id="IPR020904">
    <property type="entry name" value="Sc_DH/Rdtase_CS"/>
</dbReference>
<dbReference type="EMBL" id="FNYV01000008">
    <property type="protein sequence ID" value="SEJ82195.1"/>
    <property type="molecule type" value="Genomic_DNA"/>
</dbReference>
<evidence type="ECO:0000259" key="4">
    <source>
        <dbReference type="SMART" id="SM00822"/>
    </source>
</evidence>
<keyword evidence="3" id="KW-0520">NAD</keyword>
<name>A0A1H7C976_9ACTN</name>
<dbReference type="PANTHER" id="PTHR24321:SF8">
    <property type="entry name" value="ESTRADIOL 17-BETA-DEHYDROGENASE 8-RELATED"/>
    <property type="match status" value="1"/>
</dbReference>
<dbReference type="PRINTS" id="PR00081">
    <property type="entry name" value="GDHRDH"/>
</dbReference>
<dbReference type="OrthoDB" id="9803333at2"/>
<protein>
    <submittedName>
        <fullName evidence="5">NAD(P)-dependent dehydrogenase, short-chain alcohol dehydrogenase family</fullName>
    </submittedName>
</protein>
<organism evidence="5 6">
    <name type="scientific">Micromonospora phaseoli</name>
    <dbReference type="NCBI Taxonomy" id="1144548"/>
    <lineage>
        <taxon>Bacteria</taxon>
        <taxon>Bacillati</taxon>
        <taxon>Actinomycetota</taxon>
        <taxon>Actinomycetes</taxon>
        <taxon>Micromonosporales</taxon>
        <taxon>Micromonosporaceae</taxon>
        <taxon>Micromonospora</taxon>
    </lineage>
</organism>
<dbReference type="SMART" id="SM00822">
    <property type="entry name" value="PKS_KR"/>
    <property type="match status" value="1"/>
</dbReference>
<dbReference type="STRING" id="1144548.SAMN05443287_10896"/>
<sequence>MAEFDGRTVLITGGGSGIGLATARALLDAGAKVVIAGRDAARLRGAVETLDAAGRVVAVPTDVAKESDLDRLMTVVRDRVGRLHGVFANAGIARFNSCAEVTGVEYADLLDTNVRGVFQTIQKSLPLLADRAAIVVNGSWLVHRGIATTPLYAAGKAAVVNLARSLAADLGTRGTRVNAVSPGYIVTDMFLGIADTEQAREGARRQVPLGRLGRPAEVAEAVVFLLSDRSSYITGQELLVDGGLITSVPN</sequence>
<dbReference type="CDD" id="cd05233">
    <property type="entry name" value="SDR_c"/>
    <property type="match status" value="1"/>
</dbReference>
<dbReference type="InterPro" id="IPR057326">
    <property type="entry name" value="KR_dom"/>
</dbReference>
<evidence type="ECO:0000256" key="2">
    <source>
        <dbReference type="ARBA" id="ARBA00023002"/>
    </source>
</evidence>